<sequence>MKSKSWIYFLLLGIITFSFIIFLRIYLENEDKSFRLLFKNIMETQAMEVSRAYSQWDDMYNAVSKQDHESMRKLQREMKKDYPFIVDVTFESANPPNGFYSIRSEGTFLIVEYKIFDSFGERFLPDKRASIRIDVGPILRNFEIHNIRITTAKSNLVRDLAYGLRYERLLTISEIPIIMSFVLLLLIAITVVYEMYVRRELDIESTLNKALNSVIQLSQDMLRGSVKPSYQLILEKAIEIIPGAQAGSVLVKDGDRYKFSACVGYNFEELKKVWFLPEELAQSMDPKVKIITHLQGFDSEKLKDERFQILDKYGRVNEIKAMLSVPIIVNNEIAAFLNIDNFEKVHTFNDFSVRIATLFATQIGVVFERLKLEEELLKQKDMLEFLSTRDALTQLPNRRALEIEAERMMNLAKREGKNICVVYVDLLRFKIVNDSFGHRVGDYLLRVISERLQKVVRKSDFVARIGGDEFVFLLYDCKEYLQFVERTLQEIEKDIIWESHVFKVSANFGIAIYPHDGIDFGDLLIKADMAMYYAKNSGKSYHLASQLSIDNIE</sequence>
<dbReference type="SMART" id="SM00267">
    <property type="entry name" value="GGDEF"/>
    <property type="match status" value="1"/>
</dbReference>
<feature type="domain" description="GGDEF" evidence="2">
    <location>
        <begin position="417"/>
        <end position="547"/>
    </location>
</feature>
<evidence type="ECO:0000313" key="3">
    <source>
        <dbReference type="EMBL" id="SHN62679.1"/>
    </source>
</evidence>
<dbReference type="PROSITE" id="PS50887">
    <property type="entry name" value="GGDEF"/>
    <property type="match status" value="1"/>
</dbReference>
<dbReference type="AlphaFoldDB" id="A0A1M7SW28"/>
<dbReference type="Pfam" id="PF01590">
    <property type="entry name" value="GAF"/>
    <property type="match status" value="1"/>
</dbReference>
<dbReference type="EMBL" id="FRDJ01000006">
    <property type="protein sequence ID" value="SHN62679.1"/>
    <property type="molecule type" value="Genomic_DNA"/>
</dbReference>
<dbReference type="SUPFAM" id="SSF55073">
    <property type="entry name" value="Nucleotide cyclase"/>
    <property type="match status" value="1"/>
</dbReference>
<dbReference type="InterPro" id="IPR029787">
    <property type="entry name" value="Nucleotide_cyclase"/>
</dbReference>
<feature type="transmembrane region" description="Helical" evidence="1">
    <location>
        <begin position="175"/>
        <end position="196"/>
    </location>
</feature>
<dbReference type="PANTHER" id="PTHR46663:SF2">
    <property type="entry name" value="GGDEF DOMAIN-CONTAINING PROTEIN"/>
    <property type="match status" value="1"/>
</dbReference>
<evidence type="ECO:0000313" key="4">
    <source>
        <dbReference type="Proteomes" id="UP000184207"/>
    </source>
</evidence>
<dbReference type="Gene3D" id="3.30.70.270">
    <property type="match status" value="1"/>
</dbReference>
<dbReference type="SMART" id="SM00065">
    <property type="entry name" value="GAF"/>
    <property type="match status" value="1"/>
</dbReference>
<dbReference type="PANTHER" id="PTHR46663">
    <property type="entry name" value="DIGUANYLATE CYCLASE DGCT-RELATED"/>
    <property type="match status" value="1"/>
</dbReference>
<proteinExistence type="predicted"/>
<evidence type="ECO:0000259" key="2">
    <source>
        <dbReference type="PROSITE" id="PS50887"/>
    </source>
</evidence>
<dbReference type="InterPro" id="IPR000160">
    <property type="entry name" value="GGDEF_dom"/>
</dbReference>
<dbReference type="InterPro" id="IPR003018">
    <property type="entry name" value="GAF"/>
</dbReference>
<dbReference type="CDD" id="cd01949">
    <property type="entry name" value="GGDEF"/>
    <property type="match status" value="1"/>
</dbReference>
<keyword evidence="1" id="KW-0472">Membrane</keyword>
<dbReference type="NCBIfam" id="TIGR00254">
    <property type="entry name" value="GGDEF"/>
    <property type="match status" value="1"/>
</dbReference>
<accession>A0A1M7SW28</accession>
<keyword evidence="1" id="KW-1133">Transmembrane helix</keyword>
<name>A0A1M7SW28_FERGO</name>
<dbReference type="SUPFAM" id="SSF55781">
    <property type="entry name" value="GAF domain-like"/>
    <property type="match status" value="1"/>
</dbReference>
<dbReference type="Gene3D" id="3.30.450.40">
    <property type="match status" value="1"/>
</dbReference>
<dbReference type="InterPro" id="IPR043128">
    <property type="entry name" value="Rev_trsase/Diguanyl_cyclase"/>
</dbReference>
<feature type="transmembrane region" description="Helical" evidence="1">
    <location>
        <begin position="6"/>
        <end position="27"/>
    </location>
</feature>
<dbReference type="InterPro" id="IPR029016">
    <property type="entry name" value="GAF-like_dom_sf"/>
</dbReference>
<organism evidence="3 4">
    <name type="scientific">Fervidobacterium gondwanense DSM 13020</name>
    <dbReference type="NCBI Taxonomy" id="1121883"/>
    <lineage>
        <taxon>Bacteria</taxon>
        <taxon>Thermotogati</taxon>
        <taxon>Thermotogota</taxon>
        <taxon>Thermotogae</taxon>
        <taxon>Thermotogales</taxon>
        <taxon>Fervidobacteriaceae</taxon>
        <taxon>Fervidobacterium</taxon>
    </lineage>
</organism>
<dbReference type="STRING" id="1121883.SAMN02745226_01313"/>
<keyword evidence="1" id="KW-0812">Transmembrane</keyword>
<reference evidence="4" key="1">
    <citation type="submission" date="2016-12" db="EMBL/GenBank/DDBJ databases">
        <authorList>
            <person name="Varghese N."/>
            <person name="Submissions S."/>
        </authorList>
    </citation>
    <scope>NUCLEOTIDE SEQUENCE [LARGE SCALE GENOMIC DNA]</scope>
    <source>
        <strain evidence="4">DSM 13020</strain>
    </source>
</reference>
<dbReference type="InterPro" id="IPR052163">
    <property type="entry name" value="DGC-Regulatory_Protein"/>
</dbReference>
<keyword evidence="4" id="KW-1185">Reference proteome</keyword>
<dbReference type="RefSeq" id="WP_072759643.1">
    <property type="nucleotide sequence ID" value="NZ_FRDJ01000006.1"/>
</dbReference>
<evidence type="ECO:0000256" key="1">
    <source>
        <dbReference type="SAM" id="Phobius"/>
    </source>
</evidence>
<gene>
    <name evidence="3" type="ORF">SAMN02745226_01313</name>
</gene>
<dbReference type="Proteomes" id="UP000184207">
    <property type="component" value="Unassembled WGS sequence"/>
</dbReference>
<dbReference type="Pfam" id="PF00990">
    <property type="entry name" value="GGDEF"/>
    <property type="match status" value="1"/>
</dbReference>
<protein>
    <submittedName>
        <fullName evidence="3">Diguanylate cyclase (GGDEF) domain-containing protein</fullName>
    </submittedName>
</protein>